<feature type="domain" description="Asparaginase/glutaminase C-terminal" evidence="7">
    <location>
        <begin position="223"/>
        <end position="336"/>
    </location>
</feature>
<keyword evidence="2 8" id="KW-0378">Hydrolase</keyword>
<dbReference type="PIRSF" id="PIRSF500176">
    <property type="entry name" value="L_ASNase"/>
    <property type="match status" value="1"/>
</dbReference>
<feature type="active site" evidence="5">
    <location>
        <position position="89"/>
    </location>
</feature>
<evidence type="ECO:0000256" key="3">
    <source>
        <dbReference type="PIRSR" id="PIRSR001220-1"/>
    </source>
</evidence>
<evidence type="ECO:0000313" key="8">
    <source>
        <dbReference type="EMBL" id="TSE19963.1"/>
    </source>
</evidence>
<proteinExistence type="inferred from homology"/>
<dbReference type="GO" id="GO:0004067">
    <property type="term" value="F:asparaginase activity"/>
    <property type="evidence" value="ECO:0007669"/>
    <property type="project" value="UniProtKB-UniRule"/>
</dbReference>
<sequence>MLRVLGTGGTIAGRAACADDVVGYQAGVVAVQDLLQGLPAPPGWTLQTAQVANLDSKDMTVAVWRALLQAVHAALHDPAVGAVLVTHGTDTLEETAWLLQAALAPAKPVVLTGAMRPATARVPDGPQNLTDAVTLATDAALRAAGGVWVTLAGRVFDAAAARKVHPARVDAFGGGDAGPAAWVEGGRVRWLLDPAARVAALEALAGSRGAAVEPPWQAAAWPRVEWITSHAAADGALVRALLAQRCAARAGQDADAPLAGLVVAGTGNGSVHAELADALRQAQQEGVAVWVTTRCAEGEVLPSPHGRSAGGWAVTPLPPAKARISLMLALLAQADPR</sequence>
<dbReference type="PANTHER" id="PTHR11707">
    <property type="entry name" value="L-ASPARAGINASE"/>
    <property type="match status" value="1"/>
</dbReference>
<dbReference type="InterPro" id="IPR027475">
    <property type="entry name" value="Asparaginase/glutaminase_AS2"/>
</dbReference>
<protein>
    <submittedName>
        <fullName evidence="8">Putative L-asparaginase</fullName>
        <ecNumber evidence="8">3.5.1.1</ecNumber>
    </submittedName>
</protein>
<comment type="caution">
    <text evidence="8">The sequence shown here is derived from an EMBL/GenBank/DDBJ whole genome shotgun (WGS) entry which is preliminary data.</text>
</comment>
<dbReference type="SMART" id="SM00870">
    <property type="entry name" value="Asparaginase"/>
    <property type="match status" value="1"/>
</dbReference>
<dbReference type="InterPro" id="IPR027473">
    <property type="entry name" value="L-asparaginase_C"/>
</dbReference>
<reference evidence="8 9" key="1">
    <citation type="submission" date="2019-07" db="EMBL/GenBank/DDBJ databases">
        <title>Tepidimonas alkaliphilus YIM 72238 draft genome.</title>
        <authorList>
            <person name="Da Costa M.S."/>
            <person name="Froufe H.J.C."/>
            <person name="Egas C."/>
            <person name="Albuquerque L."/>
        </authorList>
    </citation>
    <scope>NUCLEOTIDE SEQUENCE [LARGE SCALE GENOMIC DNA]</scope>
    <source>
        <strain evidence="8 9">YIM 72238</strain>
    </source>
</reference>
<dbReference type="PRINTS" id="PR00139">
    <property type="entry name" value="ASNGLNASE"/>
</dbReference>
<dbReference type="EMBL" id="VJNB01000005">
    <property type="protein sequence ID" value="TSE19963.1"/>
    <property type="molecule type" value="Genomic_DNA"/>
</dbReference>
<dbReference type="CDD" id="cd08964">
    <property type="entry name" value="L-asparaginase_II"/>
    <property type="match status" value="1"/>
</dbReference>
<name>A0A554W8S0_9BURK</name>
<dbReference type="InterPro" id="IPR036152">
    <property type="entry name" value="Asp/glu_Ase-like_sf"/>
</dbReference>
<evidence type="ECO:0000256" key="2">
    <source>
        <dbReference type="ARBA" id="ARBA00022801"/>
    </source>
</evidence>
<evidence type="ECO:0000256" key="5">
    <source>
        <dbReference type="PROSITE-ProRule" id="PRU10100"/>
    </source>
</evidence>
<dbReference type="Proteomes" id="UP000315736">
    <property type="component" value="Unassembled WGS sequence"/>
</dbReference>
<evidence type="ECO:0000256" key="4">
    <source>
        <dbReference type="PIRSR" id="PIRSR001220-2"/>
    </source>
</evidence>
<dbReference type="InterPro" id="IPR040919">
    <property type="entry name" value="Asparaginase_C"/>
</dbReference>
<feature type="binding site" evidence="4">
    <location>
        <position position="56"/>
    </location>
    <ligand>
        <name>substrate</name>
    </ligand>
</feature>
<dbReference type="Gene3D" id="3.40.50.40">
    <property type="match status" value="1"/>
</dbReference>
<dbReference type="InterPro" id="IPR037152">
    <property type="entry name" value="L-asparaginase_N_sf"/>
</dbReference>
<accession>A0A554W8S0</accession>
<comment type="similarity">
    <text evidence="1">Belongs to the asparaginase 1 family.</text>
</comment>
<dbReference type="PROSITE" id="PS51732">
    <property type="entry name" value="ASN_GLN_ASE_3"/>
    <property type="match status" value="1"/>
</dbReference>
<dbReference type="PIRSF" id="PIRSF001220">
    <property type="entry name" value="L-ASNase_gatD"/>
    <property type="match status" value="1"/>
</dbReference>
<gene>
    <name evidence="8" type="primary">ansA</name>
    <name evidence="8" type="ORF">Talka_01313</name>
</gene>
<dbReference type="SFLD" id="SFLDS00057">
    <property type="entry name" value="Glutaminase/Asparaginase"/>
    <property type="match status" value="1"/>
</dbReference>
<dbReference type="PROSITE" id="PS00917">
    <property type="entry name" value="ASN_GLN_ASE_2"/>
    <property type="match status" value="1"/>
</dbReference>
<dbReference type="EC" id="3.5.1.1" evidence="8"/>
<dbReference type="Pfam" id="PF17763">
    <property type="entry name" value="Asparaginase_C"/>
    <property type="match status" value="1"/>
</dbReference>
<feature type="domain" description="L-asparaginase N-terminal" evidence="6">
    <location>
        <begin position="3"/>
        <end position="193"/>
    </location>
</feature>
<evidence type="ECO:0000259" key="6">
    <source>
        <dbReference type="Pfam" id="PF00710"/>
    </source>
</evidence>
<dbReference type="SUPFAM" id="SSF53774">
    <property type="entry name" value="Glutaminase/Asparaginase"/>
    <property type="match status" value="1"/>
</dbReference>
<keyword evidence="9" id="KW-1185">Reference proteome</keyword>
<dbReference type="InterPro" id="IPR006034">
    <property type="entry name" value="Asparaginase/glutaminase-like"/>
</dbReference>
<dbReference type="InterPro" id="IPR027474">
    <property type="entry name" value="L-asparaginase_N"/>
</dbReference>
<feature type="binding site" evidence="4">
    <location>
        <begin position="89"/>
        <end position="90"/>
    </location>
    <ligand>
        <name>substrate</name>
    </ligand>
</feature>
<dbReference type="AlphaFoldDB" id="A0A554W8S0"/>
<evidence type="ECO:0000259" key="7">
    <source>
        <dbReference type="Pfam" id="PF17763"/>
    </source>
</evidence>
<organism evidence="8 9">
    <name type="scientific">Tepidimonas alkaliphilus</name>
    <dbReference type="NCBI Taxonomy" id="2588942"/>
    <lineage>
        <taxon>Bacteria</taxon>
        <taxon>Pseudomonadati</taxon>
        <taxon>Pseudomonadota</taxon>
        <taxon>Betaproteobacteria</taxon>
        <taxon>Burkholderiales</taxon>
        <taxon>Tepidimonas</taxon>
    </lineage>
</organism>
<dbReference type="InterPro" id="IPR004550">
    <property type="entry name" value="AsnASE_II"/>
</dbReference>
<dbReference type="Gene3D" id="3.40.50.1170">
    <property type="entry name" value="L-asparaginase, N-terminal domain"/>
    <property type="match status" value="1"/>
</dbReference>
<dbReference type="PANTHER" id="PTHR11707:SF28">
    <property type="entry name" value="60 KDA LYSOPHOSPHOLIPASE"/>
    <property type="match status" value="1"/>
</dbReference>
<dbReference type="Pfam" id="PF00710">
    <property type="entry name" value="Asparaginase"/>
    <property type="match status" value="1"/>
</dbReference>
<evidence type="ECO:0000256" key="1">
    <source>
        <dbReference type="ARBA" id="ARBA00010518"/>
    </source>
</evidence>
<evidence type="ECO:0000313" key="9">
    <source>
        <dbReference type="Proteomes" id="UP000315736"/>
    </source>
</evidence>
<feature type="active site" description="O-isoaspartyl threonine intermediate" evidence="3">
    <location>
        <position position="10"/>
    </location>
</feature>
<dbReference type="GO" id="GO:0006528">
    <property type="term" value="P:asparagine metabolic process"/>
    <property type="evidence" value="ECO:0007669"/>
    <property type="project" value="InterPro"/>
</dbReference>